<dbReference type="NCBIfam" id="NF041282">
    <property type="entry name" value="TnpC_regulator"/>
    <property type="match status" value="1"/>
</dbReference>
<dbReference type="InterPro" id="IPR049837">
    <property type="entry name" value="TnpC_reg-like"/>
</dbReference>
<comment type="caution">
    <text evidence="1">The sequence shown here is derived from an EMBL/GenBank/DDBJ whole genome shotgun (WGS) entry which is preliminary data.</text>
</comment>
<name>A0ABV2CLA9_9RHOO</name>
<organism evidence="1 2">
    <name type="scientific">Uliginosibacterium paludis</name>
    <dbReference type="NCBI Taxonomy" id="1615952"/>
    <lineage>
        <taxon>Bacteria</taxon>
        <taxon>Pseudomonadati</taxon>
        <taxon>Pseudomonadota</taxon>
        <taxon>Betaproteobacteria</taxon>
        <taxon>Rhodocyclales</taxon>
        <taxon>Zoogloeaceae</taxon>
        <taxon>Uliginosibacterium</taxon>
    </lineage>
</organism>
<dbReference type="EMBL" id="JBEWLZ010000001">
    <property type="protein sequence ID" value="MET1488691.1"/>
    <property type="molecule type" value="Genomic_DNA"/>
</dbReference>
<evidence type="ECO:0000313" key="2">
    <source>
        <dbReference type="Proteomes" id="UP001548590"/>
    </source>
</evidence>
<proteinExistence type="predicted"/>
<sequence length="119" mass="13154">MSMKIPAPDFAITPYGDVDAAALTRLRQDFDTALLLELVERLTPVAQRFKALGGLRDDMLRLHRMAHTVLNGANLSEPASEDLWEVAAELIDELRQTAETCLEIASALQPLADLQPNQE</sequence>
<accession>A0ABV2CLA9</accession>
<dbReference type="Proteomes" id="UP001548590">
    <property type="component" value="Unassembled WGS sequence"/>
</dbReference>
<gene>
    <name evidence="1" type="primary">tnpC</name>
    <name evidence="1" type="ORF">ABVT11_02545</name>
</gene>
<protein>
    <submittedName>
        <fullName evidence="1">Tn3 family transposase post-transcriptional regulator TnpC</fullName>
    </submittedName>
</protein>
<reference evidence="1 2" key="1">
    <citation type="submission" date="2024-07" db="EMBL/GenBank/DDBJ databases">
        <title>Uliginosibacterium paludis KCTC:42655.</title>
        <authorList>
            <person name="Kim M.K."/>
        </authorList>
    </citation>
    <scope>NUCLEOTIDE SEQUENCE [LARGE SCALE GENOMIC DNA]</scope>
    <source>
        <strain evidence="1 2">KCTC 42655</strain>
    </source>
</reference>
<dbReference type="RefSeq" id="WP_345927030.1">
    <property type="nucleotide sequence ID" value="NZ_JBDIVF010000003.1"/>
</dbReference>
<keyword evidence="2" id="KW-1185">Reference proteome</keyword>
<evidence type="ECO:0000313" key="1">
    <source>
        <dbReference type="EMBL" id="MET1488691.1"/>
    </source>
</evidence>